<dbReference type="OrthoDB" id="7917939at2759"/>
<keyword evidence="11" id="KW-1185">Reference proteome</keyword>
<comment type="similarity">
    <text evidence="2 8">Belongs to the glycosyltransferase 92 family.</text>
</comment>
<evidence type="ECO:0000256" key="3">
    <source>
        <dbReference type="ARBA" id="ARBA00022676"/>
    </source>
</evidence>
<dbReference type="GeneID" id="101893843"/>
<dbReference type="GO" id="GO:0016020">
    <property type="term" value="C:membrane"/>
    <property type="evidence" value="ECO:0007669"/>
    <property type="project" value="UniProtKB-SubCell"/>
</dbReference>
<dbReference type="AlphaFoldDB" id="T1PCP6"/>
<evidence type="ECO:0000313" key="12">
    <source>
        <dbReference type="RefSeq" id="XP_005177282.1"/>
    </source>
</evidence>
<reference evidence="10" key="2">
    <citation type="submission" date="2021-01" db="UniProtKB">
        <authorList>
            <consortium name="EnsemblMetazoa"/>
        </authorList>
    </citation>
    <scope>IDENTIFICATION</scope>
    <source>
        <strain evidence="10">Aabys</strain>
    </source>
</reference>
<dbReference type="VEuPathDB" id="VectorBase:MDOA004923"/>
<reference evidence="9" key="1">
    <citation type="submission" date="2012-08" db="EMBL/GenBank/DDBJ databases">
        <title>Transcriptome of adult Musca domestica launches a platform for comparative house fly gene expression and characterization of differential gene expression among resistant and susceptible house flies.</title>
        <authorList>
            <person name="Liu N."/>
            <person name="Zhang L."/>
            <person name="Li M."/>
            <person name="Reid W."/>
        </authorList>
    </citation>
    <scope>NUCLEOTIDE SEQUENCE</scope>
    <source>
        <strain evidence="9">ALHF</strain>
        <tissue evidence="9">Whole body</tissue>
    </source>
</reference>
<sequence>MAPKSRTLKILTMIAFVWLFVILLMNVFNSGHSYYYSRILRHLENGDTNQTKSSWNRQMSDSAAGSGLSDEDAFTEYSNREPSIDELFARFEAELPNIPFGYARRHQNRTMRKSLNCATFPALQTLNFYNNYWQTYRRDNLTFYLYGAYYDERKDVPQGPVVRILALVNQLKPPFPTSYCQVWYENQTVPQLPQISEYKSIWKWGGTRMFFPVLMTCPLSKTSSNTNETAGIPQAVSIVVHQCDTAVNILNVVFNKPSEVEARSTFAVCVKGLDFPYIDLSNRLAEWLEMQRLLGAEKVFMYEIDVHPNVRRLLDYYEKEGFVEIRPITLVGGVVGLPILQHWILKSTIFNKRLNELIPYNDCFYRHMYEYEYIALVDVDEIIMPRGELRSWHDIVQASMPHSESMNCTQGFAALCFRNTYFPHNPDLFPVVNSTDDYNPQPSSNPSYMFYLNHTYRTANYSRPGDATKCLHRTSKAVTLHNHYSIEWMGTCKPFNMPETIAHLQHYHDEKPSPKFRELTTDRSIERYRTPLIEQTTSALRKAGLLK</sequence>
<evidence type="ECO:0000256" key="5">
    <source>
        <dbReference type="ARBA" id="ARBA00022692"/>
    </source>
</evidence>
<dbReference type="EnsemblMetazoa" id="MDOA004923-RA">
    <property type="protein sequence ID" value="MDOA004923-PA"/>
    <property type="gene ID" value="MDOA004923"/>
</dbReference>
<evidence type="ECO:0000256" key="1">
    <source>
        <dbReference type="ARBA" id="ARBA00004167"/>
    </source>
</evidence>
<dbReference type="KEGG" id="mde:101893843"/>
<evidence type="ECO:0000313" key="9">
    <source>
        <dbReference type="EMBL" id="AFP60357.1"/>
    </source>
</evidence>
<accession>T1PCP6</accession>
<dbReference type="EMBL" id="KA645728">
    <property type="protein sequence ID" value="AFP60357.1"/>
    <property type="molecule type" value="mRNA"/>
</dbReference>
<dbReference type="RefSeq" id="XP_005177282.1">
    <property type="nucleotide sequence ID" value="XM_005177225.3"/>
</dbReference>
<dbReference type="GO" id="GO:0005737">
    <property type="term" value="C:cytoplasm"/>
    <property type="evidence" value="ECO:0007669"/>
    <property type="project" value="TreeGrafter"/>
</dbReference>
<dbReference type="Pfam" id="PF01697">
    <property type="entry name" value="Glyco_transf_92"/>
    <property type="match status" value="1"/>
</dbReference>
<keyword evidence="6 8" id="KW-1133">Transmembrane helix</keyword>
<dbReference type="eggNOG" id="KOG4735">
    <property type="taxonomic scope" value="Eukaryota"/>
</dbReference>
<name>T1PCP6_MUSDO</name>
<feature type="transmembrane region" description="Helical" evidence="8">
    <location>
        <begin position="7"/>
        <end position="28"/>
    </location>
</feature>
<evidence type="ECO:0000313" key="11">
    <source>
        <dbReference type="Proteomes" id="UP001652621"/>
    </source>
</evidence>
<keyword evidence="4 8" id="KW-0808">Transferase</keyword>
<evidence type="ECO:0000256" key="6">
    <source>
        <dbReference type="ARBA" id="ARBA00022989"/>
    </source>
</evidence>
<dbReference type="InterPro" id="IPR008166">
    <property type="entry name" value="Glyco_transf_92"/>
</dbReference>
<organism evidence="9">
    <name type="scientific">Musca domestica</name>
    <name type="common">House fly</name>
    <dbReference type="NCBI Taxonomy" id="7370"/>
    <lineage>
        <taxon>Eukaryota</taxon>
        <taxon>Metazoa</taxon>
        <taxon>Ecdysozoa</taxon>
        <taxon>Arthropoda</taxon>
        <taxon>Hexapoda</taxon>
        <taxon>Insecta</taxon>
        <taxon>Pterygota</taxon>
        <taxon>Neoptera</taxon>
        <taxon>Endopterygota</taxon>
        <taxon>Diptera</taxon>
        <taxon>Brachycera</taxon>
        <taxon>Muscomorpha</taxon>
        <taxon>Muscoidea</taxon>
        <taxon>Muscidae</taxon>
        <taxon>Musca</taxon>
    </lineage>
</organism>
<evidence type="ECO:0000256" key="7">
    <source>
        <dbReference type="ARBA" id="ARBA00023136"/>
    </source>
</evidence>
<evidence type="ECO:0000256" key="2">
    <source>
        <dbReference type="ARBA" id="ARBA00007647"/>
    </source>
</evidence>
<gene>
    <name evidence="12" type="primary">LOC101893843</name>
    <name evidence="10" type="synonym">101893843</name>
</gene>
<dbReference type="EC" id="2.4.1.-" evidence="8"/>
<dbReference type="PANTHER" id="PTHR21461:SF83">
    <property type="entry name" value="GLYCOSYLTRANSFERASE FAMILY 92 PROTEIN"/>
    <property type="match status" value="1"/>
</dbReference>
<dbReference type="PANTHER" id="PTHR21461">
    <property type="entry name" value="GLYCOSYLTRANSFERASE FAMILY 92 PROTEIN"/>
    <property type="match status" value="1"/>
</dbReference>
<dbReference type="Proteomes" id="UP001652621">
    <property type="component" value="Unplaced"/>
</dbReference>
<evidence type="ECO:0000256" key="8">
    <source>
        <dbReference type="RuleBase" id="RU366017"/>
    </source>
</evidence>
<comment type="subcellular location">
    <subcellularLocation>
        <location evidence="1">Membrane</location>
        <topology evidence="1">Single-pass membrane protein</topology>
    </subcellularLocation>
</comment>
<proteinExistence type="evidence at transcript level"/>
<keyword evidence="7 8" id="KW-0472">Membrane</keyword>
<dbReference type="GO" id="GO:0016757">
    <property type="term" value="F:glycosyltransferase activity"/>
    <property type="evidence" value="ECO:0007669"/>
    <property type="project" value="UniProtKB-UniRule"/>
</dbReference>
<evidence type="ECO:0000313" key="10">
    <source>
        <dbReference type="EnsemblMetazoa" id="MDOA004923-PA"/>
    </source>
</evidence>
<evidence type="ECO:0000256" key="4">
    <source>
        <dbReference type="ARBA" id="ARBA00022679"/>
    </source>
</evidence>
<protein>
    <recommendedName>
        <fullName evidence="8">Glycosyltransferase family 92 protein</fullName>
        <ecNumber evidence="8">2.4.1.-</ecNumber>
    </recommendedName>
</protein>
<dbReference type="VEuPathDB" id="VectorBase:MDOMA2_011618"/>
<keyword evidence="3 8" id="KW-0328">Glycosyltransferase</keyword>
<reference evidence="12" key="3">
    <citation type="submission" date="2025-04" db="UniProtKB">
        <authorList>
            <consortium name="RefSeq"/>
        </authorList>
    </citation>
    <scope>IDENTIFICATION</scope>
    <source>
        <strain evidence="12">Aabys</strain>
    </source>
</reference>
<keyword evidence="5 8" id="KW-0812">Transmembrane</keyword>